<evidence type="ECO:0000259" key="4">
    <source>
        <dbReference type="Pfam" id="PF04586"/>
    </source>
</evidence>
<gene>
    <name evidence="5" type="ORF">D7V21_13840</name>
</gene>
<keyword evidence="3" id="KW-0378">Hydrolase</keyword>
<evidence type="ECO:0000256" key="2">
    <source>
        <dbReference type="ARBA" id="ARBA00022670"/>
    </source>
</evidence>
<evidence type="ECO:0000313" key="5">
    <source>
        <dbReference type="EMBL" id="RKG31548.1"/>
    </source>
</evidence>
<keyword evidence="6" id="KW-1185">Reference proteome</keyword>
<dbReference type="Proteomes" id="UP000269001">
    <property type="component" value="Unassembled WGS sequence"/>
</dbReference>
<keyword evidence="2 5" id="KW-0645">Protease</keyword>
<dbReference type="Pfam" id="PF04586">
    <property type="entry name" value="Peptidase_S78"/>
    <property type="match status" value="1"/>
</dbReference>
<organism evidence="5 6">
    <name type="scientific">Acinetobacter guerrae</name>
    <dbReference type="NCBI Taxonomy" id="1843371"/>
    <lineage>
        <taxon>Bacteria</taxon>
        <taxon>Pseudomonadati</taxon>
        <taxon>Pseudomonadota</taxon>
        <taxon>Gammaproteobacteria</taxon>
        <taxon>Moraxellales</taxon>
        <taxon>Moraxellaceae</taxon>
        <taxon>Acinetobacter</taxon>
    </lineage>
</organism>
<evidence type="ECO:0000313" key="6">
    <source>
        <dbReference type="Proteomes" id="UP000269001"/>
    </source>
</evidence>
<dbReference type="NCBIfam" id="TIGR01543">
    <property type="entry name" value="proheadase_HK97"/>
    <property type="match status" value="1"/>
</dbReference>
<dbReference type="InterPro" id="IPR054613">
    <property type="entry name" value="Peptidase_S78_dom"/>
</dbReference>
<dbReference type="RefSeq" id="WP_120371047.1">
    <property type="nucleotide sequence ID" value="NZ_RAXU01000020.1"/>
</dbReference>
<dbReference type="EMBL" id="RAXU01000020">
    <property type="protein sequence ID" value="RKG31548.1"/>
    <property type="molecule type" value="Genomic_DNA"/>
</dbReference>
<reference evidence="5 6" key="1">
    <citation type="submission" date="2018-09" db="EMBL/GenBank/DDBJ databases">
        <title>The draft genome of Acinetobacter spp. strains.</title>
        <authorList>
            <person name="Qin J."/>
            <person name="Feng Y."/>
            <person name="Zong Z."/>
        </authorList>
    </citation>
    <scope>NUCLEOTIDE SEQUENCE [LARGE SCALE GENOMIC DNA]</scope>
    <source>
        <strain evidence="5 6">WCHAc060096</strain>
    </source>
</reference>
<sequence length="241" mass="26593">MDRIFQNIKIKASNSEQRIITAIANSGVLDRTGEIVSIAGITYDPKNLPALLWQHKHDQPLGRILSLSKTARGLEMTAQIAKYETDSELKQLSDSVWESVKQGVIKSCSIGFRPTDYEKDSTGAIVWTSSELLEVSLVSVPAERGANITGFKSNENRKTPSTKLPEKKHTVVKLDRGGVQLPPTRDIVADGLSHQEKLLAAQIAYADPAKRKTLLEPFINEFGEDKANKVRLMADSLRGDL</sequence>
<dbReference type="InterPro" id="IPR006433">
    <property type="entry name" value="Prohead_protease"/>
</dbReference>
<keyword evidence="1" id="KW-1188">Viral release from host cell</keyword>
<accession>A0A3A8EBN7</accession>
<name>A0A3A8EBN7_9GAMM</name>
<proteinExistence type="predicted"/>
<evidence type="ECO:0000256" key="1">
    <source>
        <dbReference type="ARBA" id="ARBA00022612"/>
    </source>
</evidence>
<dbReference type="AlphaFoldDB" id="A0A3A8EBN7"/>
<protein>
    <submittedName>
        <fullName evidence="5">HK97 family phage prohead protease</fullName>
    </submittedName>
</protein>
<feature type="domain" description="Prohead serine protease" evidence="4">
    <location>
        <begin position="49"/>
        <end position="149"/>
    </location>
</feature>
<evidence type="ECO:0000256" key="3">
    <source>
        <dbReference type="ARBA" id="ARBA00022801"/>
    </source>
</evidence>
<dbReference type="GO" id="GO:0008233">
    <property type="term" value="F:peptidase activity"/>
    <property type="evidence" value="ECO:0007669"/>
    <property type="project" value="UniProtKB-KW"/>
</dbReference>
<dbReference type="GO" id="GO:0006508">
    <property type="term" value="P:proteolysis"/>
    <property type="evidence" value="ECO:0007669"/>
    <property type="project" value="UniProtKB-KW"/>
</dbReference>
<comment type="caution">
    <text evidence="5">The sequence shown here is derived from an EMBL/GenBank/DDBJ whole genome shotgun (WGS) entry which is preliminary data.</text>
</comment>